<sequence length="188" mass="21434">MFIENKNKEKKKLTLGRIAAAPFIGTARLFTAPFVLPYKVGKNIVNAVQYAHGDPSNKRTFEEWYVIKNSNEGILQTNYRKCASIALLTLMLTCVALFFGFSFMTRADLTIPLRMVPFVAALVGFAGYFNLIVNAYCLKARTFENKLNVFKSIEDIIPNPFYEFTSCVKDKNNKSRNVPVMFYPKNKK</sequence>
<keyword evidence="1" id="KW-1133">Transmembrane helix</keyword>
<feature type="transmembrane region" description="Helical" evidence="1">
    <location>
        <begin position="116"/>
        <end position="138"/>
    </location>
</feature>
<keyword evidence="2" id="KW-0614">Plasmid</keyword>
<accession>A0A1L4BLS3</accession>
<name>A0A1L4BLS3_SALTI</name>
<protein>
    <submittedName>
        <fullName evidence="2">Uncharacterized protein</fullName>
    </submittedName>
</protein>
<dbReference type="RefSeq" id="WP_050189093.1">
    <property type="nucleotide sequence ID" value="NZ_KX833210.1"/>
</dbReference>
<keyword evidence="1" id="KW-0472">Membrane</keyword>
<evidence type="ECO:0000256" key="1">
    <source>
        <dbReference type="SAM" id="Phobius"/>
    </source>
</evidence>
<keyword evidence="1" id="KW-0812">Transmembrane</keyword>
<geneLocation type="plasmid" evidence="2">
    <name>pTy031_01</name>
</geneLocation>
<organism evidence="2">
    <name type="scientific">Salmonella typhi</name>
    <dbReference type="NCBI Taxonomy" id="90370"/>
    <lineage>
        <taxon>Bacteria</taxon>
        <taxon>Pseudomonadati</taxon>
        <taxon>Pseudomonadota</taxon>
        <taxon>Gammaproteobacteria</taxon>
        <taxon>Enterobacterales</taxon>
        <taxon>Enterobacteriaceae</taxon>
        <taxon>Salmonella</taxon>
    </lineage>
</organism>
<dbReference type="AlphaFoldDB" id="A0A1L4BLS3"/>
<evidence type="ECO:0000313" key="2">
    <source>
        <dbReference type="EMBL" id="API82885.1"/>
    </source>
</evidence>
<reference evidence="2" key="1">
    <citation type="submission" date="2016-09" db="EMBL/GenBank/DDBJ databases">
        <title>Whole genome sequence analysis of Salmonella Typhi isolated in Thailand before and after the introduction of a national immunization program.</title>
        <authorList>
            <person name="Dyson Z.A."/>
            <person name="Thanh D.P."/>
            <person name="Bodhidatta L."/>
            <person name="Mason C.J."/>
            <person name="Rabaa M.A."/>
            <person name="Vinh P.V."/>
            <person name="Thanh T.H."/>
            <person name="Thwaites G.E."/>
            <person name="Baker S."/>
            <person name="Holt K.E."/>
        </authorList>
    </citation>
    <scope>NUCLEOTIDE SEQUENCE</scope>
    <source>
        <strain evidence="2">Salmonella Typhi Ty031 plasmid pTy031_01</strain>
        <plasmid evidence="2">pTy031_01</plasmid>
    </source>
</reference>
<dbReference type="EMBL" id="KX833210">
    <property type="protein sequence ID" value="API82885.1"/>
    <property type="molecule type" value="Genomic_DNA"/>
</dbReference>
<feature type="transmembrane region" description="Helical" evidence="1">
    <location>
        <begin position="85"/>
        <end position="104"/>
    </location>
</feature>
<proteinExistence type="predicted"/>